<reference evidence="2 3" key="1">
    <citation type="submission" date="2024-04" db="EMBL/GenBank/DDBJ databases">
        <title>Genome sequencing and metabolic network reconstruction of aminoacids and betaine degradation by Anoxynatronum sibiricum.</title>
        <authorList>
            <person name="Detkova E.N."/>
            <person name="Boltjanskaja Y.V."/>
            <person name="Mardanov A.V."/>
            <person name="Kevbrin V."/>
        </authorList>
    </citation>
    <scope>NUCLEOTIDE SEQUENCE [LARGE SCALE GENOMIC DNA]</scope>
    <source>
        <strain evidence="2 3">Z-7981</strain>
    </source>
</reference>
<keyword evidence="1" id="KW-0812">Transmembrane</keyword>
<dbReference type="Proteomes" id="UP001407405">
    <property type="component" value="Unassembled WGS sequence"/>
</dbReference>
<evidence type="ECO:0000313" key="2">
    <source>
        <dbReference type="EMBL" id="MEN1760273.1"/>
    </source>
</evidence>
<organism evidence="2 3">
    <name type="scientific">Anoxynatronum sibiricum</name>
    <dbReference type="NCBI Taxonomy" id="210623"/>
    <lineage>
        <taxon>Bacteria</taxon>
        <taxon>Bacillati</taxon>
        <taxon>Bacillota</taxon>
        <taxon>Clostridia</taxon>
        <taxon>Eubacteriales</taxon>
        <taxon>Clostridiaceae</taxon>
        <taxon>Anoxynatronum</taxon>
    </lineage>
</organism>
<feature type="transmembrane region" description="Helical" evidence="1">
    <location>
        <begin position="429"/>
        <end position="448"/>
    </location>
</feature>
<gene>
    <name evidence="2" type="ORF">AAIG11_07305</name>
</gene>
<evidence type="ECO:0000256" key="1">
    <source>
        <dbReference type="SAM" id="Phobius"/>
    </source>
</evidence>
<comment type="caution">
    <text evidence="2">The sequence shown here is derived from an EMBL/GenBank/DDBJ whole genome shotgun (WGS) entry which is preliminary data.</text>
</comment>
<protein>
    <submittedName>
        <fullName evidence="2">Uncharacterized protein</fullName>
    </submittedName>
</protein>
<accession>A0ABU9VSX6</accession>
<sequence length="449" mass="50157">MNDSGAKELKGAFELWRRLLLLFGLAIGFWLFAYASPAPLVRVEPVDMERQQRREIERPFVTEEQRRLAALPLEAYVQAVAGENLLTLQTTAWPDFTQNMRLLAGQMVPKEWKHRVQKETMKSGYTPRAYFRPEEAPVAGWFNQAASHTAPLYLALENQGQEPLYAKLTPLPAPLSSFSLGGGSAFDLPPAGMIRTARAYGYGVMLAGLLFYWGLPRTRRHQGAMAYPGFKTRLADVAMVMLFLVFYTMPFLISCGSLQAVTIALPLTVIFWGMAGLSLWIMYINAWTASFEMVVAHDSLVMESYRGRVVVSFSDIESFQPVVKESPRWMRRMTWLGFLISKGSMKFIMASQLVTGAGTVAQGVRLNLRSGAVMDFWITDQWYQEMLVGGSGLVNYLKAAGIPKEPQPARDRTLSYLPASKAWRKGPMVVPLLVMLAVLGVVISGSFLL</sequence>
<keyword evidence="3" id="KW-1185">Reference proteome</keyword>
<keyword evidence="1" id="KW-0472">Membrane</keyword>
<keyword evidence="1" id="KW-1133">Transmembrane helix</keyword>
<name>A0ABU9VSX6_9CLOT</name>
<feature type="transmembrane region" description="Helical" evidence="1">
    <location>
        <begin position="235"/>
        <end position="253"/>
    </location>
</feature>
<feature type="transmembrane region" description="Helical" evidence="1">
    <location>
        <begin position="199"/>
        <end position="215"/>
    </location>
</feature>
<proteinExistence type="predicted"/>
<feature type="transmembrane region" description="Helical" evidence="1">
    <location>
        <begin position="259"/>
        <end position="283"/>
    </location>
</feature>
<dbReference type="EMBL" id="JBCITM010000006">
    <property type="protein sequence ID" value="MEN1760273.1"/>
    <property type="molecule type" value="Genomic_DNA"/>
</dbReference>
<evidence type="ECO:0000313" key="3">
    <source>
        <dbReference type="Proteomes" id="UP001407405"/>
    </source>
</evidence>